<name>A0A1I2QUY8_9GAMM</name>
<sequence length="114" mass="13002">MIIEKGEKIHIMYRALYENSTRRHFLGEVQVAEGSVCRLEGFVFVYDQKTTEFVRKPEKRITIIDISESGYITNVIDQEVNLDNVSYKYSQGVGLIATDNNGFSLNINEFGAKS</sequence>
<dbReference type="STRING" id="1045558.SAMN05216175_105168"/>
<gene>
    <name evidence="1" type="ORF">SAMN05216175_105168</name>
</gene>
<dbReference type="RefSeq" id="WP_090727220.1">
    <property type="nucleotide sequence ID" value="NZ_FOOU01000005.1"/>
</dbReference>
<evidence type="ECO:0000313" key="2">
    <source>
        <dbReference type="Proteomes" id="UP000198623"/>
    </source>
</evidence>
<dbReference type="OrthoDB" id="5741116at2"/>
<reference evidence="2" key="1">
    <citation type="submission" date="2016-10" db="EMBL/GenBank/DDBJ databases">
        <authorList>
            <person name="Varghese N."/>
            <person name="Submissions S."/>
        </authorList>
    </citation>
    <scope>NUCLEOTIDE SEQUENCE [LARGE SCALE GENOMIC DNA]</scope>
    <source>
        <strain evidence="2">CGMCC 1.10971</strain>
    </source>
</reference>
<organism evidence="1 2">
    <name type="scientific">Neptunomonas qingdaonensis</name>
    <dbReference type="NCBI Taxonomy" id="1045558"/>
    <lineage>
        <taxon>Bacteria</taxon>
        <taxon>Pseudomonadati</taxon>
        <taxon>Pseudomonadota</taxon>
        <taxon>Gammaproteobacteria</taxon>
        <taxon>Oceanospirillales</taxon>
        <taxon>Oceanospirillaceae</taxon>
        <taxon>Neptunomonas</taxon>
    </lineage>
</organism>
<proteinExistence type="predicted"/>
<dbReference type="EMBL" id="FOOU01000005">
    <property type="protein sequence ID" value="SFG32154.1"/>
    <property type="molecule type" value="Genomic_DNA"/>
</dbReference>
<keyword evidence="2" id="KW-1185">Reference proteome</keyword>
<dbReference type="AlphaFoldDB" id="A0A1I2QUY8"/>
<accession>A0A1I2QUY8</accession>
<dbReference type="Proteomes" id="UP000198623">
    <property type="component" value="Unassembled WGS sequence"/>
</dbReference>
<protein>
    <submittedName>
        <fullName evidence="1">Uncharacterized protein</fullName>
    </submittedName>
</protein>
<evidence type="ECO:0000313" key="1">
    <source>
        <dbReference type="EMBL" id="SFG32154.1"/>
    </source>
</evidence>